<organism evidence="1 2">
    <name type="scientific">Paenibacillus allorhizoplanae</name>
    <dbReference type="NCBI Taxonomy" id="2905648"/>
    <lineage>
        <taxon>Bacteria</taxon>
        <taxon>Bacillati</taxon>
        <taxon>Bacillota</taxon>
        <taxon>Bacilli</taxon>
        <taxon>Bacillales</taxon>
        <taxon>Paenibacillaceae</taxon>
        <taxon>Paenibacillus</taxon>
    </lineage>
</organism>
<evidence type="ECO:0008006" key="3">
    <source>
        <dbReference type="Google" id="ProtNLM"/>
    </source>
</evidence>
<dbReference type="RefSeq" id="WP_236287884.1">
    <property type="nucleotide sequence ID" value="NZ_CAKMMW010000007.1"/>
</dbReference>
<protein>
    <recommendedName>
        <fullName evidence="3">OmpH family outer membrane protein</fullName>
    </recommendedName>
</protein>
<proteinExistence type="predicted"/>
<name>A0ABM9C748_9BACL</name>
<reference evidence="1" key="1">
    <citation type="submission" date="2022-01" db="EMBL/GenBank/DDBJ databases">
        <authorList>
            <person name="Criscuolo A."/>
        </authorList>
    </citation>
    <scope>NUCLEOTIDE SEQUENCE</scope>
    <source>
        <strain evidence="1">CIP111891</strain>
    </source>
</reference>
<keyword evidence="2" id="KW-1185">Reference proteome</keyword>
<sequence length="194" mass="21387">MKHNNEQKQIRSKRKVVAGIVSLTVIITASAGISYADTDLAGSMTSWFAKKTGQVMQSLDVSIQSETEKQKELLKKELQLRLETSAKSLDAFTEEQKRLRLETLGRYAQSLLAKVDFQSVQDREQILSKLQAIVDSAQVGMDELVGSYVPPTLTFVPTAPIVQTVPPQQPSTVTGDVYGQQPTPTTVTEVTYNN</sequence>
<comment type="caution">
    <text evidence="1">The sequence shown here is derived from an EMBL/GenBank/DDBJ whole genome shotgun (WGS) entry which is preliminary data.</text>
</comment>
<evidence type="ECO:0000313" key="1">
    <source>
        <dbReference type="EMBL" id="CAH1206042.1"/>
    </source>
</evidence>
<gene>
    <name evidence="1" type="ORF">PAECIP111891_02767</name>
</gene>
<dbReference type="EMBL" id="CAKMMW010000007">
    <property type="protein sequence ID" value="CAH1206042.1"/>
    <property type="molecule type" value="Genomic_DNA"/>
</dbReference>
<accession>A0ABM9C748</accession>
<evidence type="ECO:0000313" key="2">
    <source>
        <dbReference type="Proteomes" id="UP000838821"/>
    </source>
</evidence>
<dbReference type="Proteomes" id="UP000838821">
    <property type="component" value="Unassembled WGS sequence"/>
</dbReference>